<dbReference type="InterPro" id="IPR003489">
    <property type="entry name" value="RHF/RaiA"/>
</dbReference>
<protein>
    <submittedName>
        <fullName evidence="1">Ribosomal subunit interface protein</fullName>
    </submittedName>
</protein>
<name>A0A0C1F4Q5_9FLAO</name>
<dbReference type="OrthoDB" id="121633at2"/>
<dbReference type="Proteomes" id="UP000031473">
    <property type="component" value="Unassembled WGS sequence"/>
</dbReference>
<gene>
    <name evidence="1" type="ORF">OA86_12920</name>
</gene>
<accession>A0A0C1F4Q5</accession>
<keyword evidence="2" id="KW-1185">Reference proteome</keyword>
<proteinExistence type="predicted"/>
<evidence type="ECO:0000313" key="1">
    <source>
        <dbReference type="EMBL" id="KIA88092.1"/>
    </source>
</evidence>
<comment type="caution">
    <text evidence="1">The sequence shown here is derived from an EMBL/GenBank/DDBJ whole genome shotgun (WGS) entry which is preliminary data.</text>
</comment>
<dbReference type="SUPFAM" id="SSF69754">
    <property type="entry name" value="Ribosome binding protein Y (YfiA homologue)"/>
    <property type="match status" value="1"/>
</dbReference>
<dbReference type="Gene3D" id="3.30.160.100">
    <property type="entry name" value="Ribosome hibernation promotion factor-like"/>
    <property type="match status" value="1"/>
</dbReference>
<dbReference type="EMBL" id="JSYL01000011">
    <property type="protein sequence ID" value="KIA88092.1"/>
    <property type="molecule type" value="Genomic_DNA"/>
</dbReference>
<dbReference type="Pfam" id="PF02482">
    <property type="entry name" value="Ribosomal_S30AE"/>
    <property type="match status" value="1"/>
</dbReference>
<reference evidence="1 2" key="1">
    <citation type="submission" date="2014-10" db="EMBL/GenBank/DDBJ databases">
        <title>Kaistella jeonii genome.</title>
        <authorList>
            <person name="Clayton J.T."/>
            <person name="Newman J.D."/>
        </authorList>
    </citation>
    <scope>NUCLEOTIDE SEQUENCE [LARGE SCALE GENOMIC DNA]</scope>
    <source>
        <strain evidence="1 2">DSM 17048</strain>
    </source>
</reference>
<dbReference type="InterPro" id="IPR036567">
    <property type="entry name" value="RHF-like"/>
</dbReference>
<sequence length="104" mass="11651">MEILINTDNNITGTAEMITYFKTSVAEDFDRFSDHLTRIEVKISDENGDKSTGNDKKCVMEARIKGMQPTVVTSHSTTVEKAVKEASDKLKTSLDTIMGRLRNH</sequence>
<evidence type="ECO:0000313" key="2">
    <source>
        <dbReference type="Proteomes" id="UP000031473"/>
    </source>
</evidence>
<dbReference type="AlphaFoldDB" id="A0A0C1F4Q5"/>
<dbReference type="STRING" id="266749.SAMN05421876_11381"/>
<organism evidence="1 2">
    <name type="scientific">Kaistella jeonii</name>
    <dbReference type="NCBI Taxonomy" id="266749"/>
    <lineage>
        <taxon>Bacteria</taxon>
        <taxon>Pseudomonadati</taxon>
        <taxon>Bacteroidota</taxon>
        <taxon>Flavobacteriia</taxon>
        <taxon>Flavobacteriales</taxon>
        <taxon>Weeksellaceae</taxon>
        <taxon>Chryseobacterium group</taxon>
        <taxon>Kaistella</taxon>
    </lineage>
</organism>
<dbReference type="RefSeq" id="WP_039354047.1">
    <property type="nucleotide sequence ID" value="NZ_FOLA01000013.1"/>
</dbReference>